<comment type="caution">
    <text evidence="1">The sequence shown here is derived from an EMBL/GenBank/DDBJ whole genome shotgun (WGS) entry which is preliminary data.</text>
</comment>
<gene>
    <name evidence="1" type="ORF">GSLYS_00002560001</name>
</gene>
<feature type="non-terminal residue" evidence="1">
    <location>
        <position position="112"/>
    </location>
</feature>
<accession>A0AAV2H467</accession>
<evidence type="ECO:0000313" key="1">
    <source>
        <dbReference type="EMBL" id="CAL1528390.1"/>
    </source>
</evidence>
<reference evidence="1 2" key="1">
    <citation type="submission" date="2024-04" db="EMBL/GenBank/DDBJ databases">
        <authorList>
            <consortium name="Genoscope - CEA"/>
            <person name="William W."/>
        </authorList>
    </citation>
    <scope>NUCLEOTIDE SEQUENCE [LARGE SCALE GENOMIC DNA]</scope>
</reference>
<dbReference type="AlphaFoldDB" id="A0AAV2H467"/>
<dbReference type="Proteomes" id="UP001497497">
    <property type="component" value="Unassembled WGS sequence"/>
</dbReference>
<keyword evidence="2" id="KW-1185">Reference proteome</keyword>
<sequence>NISIEVNDEKIGNCFALNQKCHCTSPDSYNLSMAEINIKRIVTLTIKSVSRKTSTNDLRFSARVADRTHENRLNCTATVFSRAKGFSCASNTSKTGVMLACSAQRIYPQGIC</sequence>
<protein>
    <submittedName>
        <fullName evidence="1">Uncharacterized protein</fullName>
    </submittedName>
</protein>
<organism evidence="1 2">
    <name type="scientific">Lymnaea stagnalis</name>
    <name type="common">Great pond snail</name>
    <name type="synonym">Helix stagnalis</name>
    <dbReference type="NCBI Taxonomy" id="6523"/>
    <lineage>
        <taxon>Eukaryota</taxon>
        <taxon>Metazoa</taxon>
        <taxon>Spiralia</taxon>
        <taxon>Lophotrochozoa</taxon>
        <taxon>Mollusca</taxon>
        <taxon>Gastropoda</taxon>
        <taxon>Heterobranchia</taxon>
        <taxon>Euthyneura</taxon>
        <taxon>Panpulmonata</taxon>
        <taxon>Hygrophila</taxon>
        <taxon>Lymnaeoidea</taxon>
        <taxon>Lymnaeidae</taxon>
        <taxon>Lymnaea</taxon>
    </lineage>
</organism>
<name>A0AAV2H467_LYMST</name>
<dbReference type="EMBL" id="CAXITT010000032">
    <property type="protein sequence ID" value="CAL1528390.1"/>
    <property type="molecule type" value="Genomic_DNA"/>
</dbReference>
<feature type="non-terminal residue" evidence="1">
    <location>
        <position position="1"/>
    </location>
</feature>
<evidence type="ECO:0000313" key="2">
    <source>
        <dbReference type="Proteomes" id="UP001497497"/>
    </source>
</evidence>
<proteinExistence type="predicted"/>